<dbReference type="EMBL" id="CP014060">
    <property type="protein sequence ID" value="AMG34911.1"/>
    <property type="molecule type" value="Genomic_DNA"/>
</dbReference>
<feature type="transmembrane region" description="Helical" evidence="1">
    <location>
        <begin position="85"/>
        <end position="103"/>
    </location>
</feature>
<organism evidence="2 3">
    <name type="scientific">Alcaligenes xylosoxydans xylosoxydans</name>
    <name type="common">Achromobacter xylosoxidans</name>
    <dbReference type="NCBI Taxonomy" id="85698"/>
    <lineage>
        <taxon>Bacteria</taxon>
        <taxon>Pseudomonadati</taxon>
        <taxon>Pseudomonadota</taxon>
        <taxon>Betaproteobacteria</taxon>
        <taxon>Burkholderiales</taxon>
        <taxon>Alcaligenaceae</taxon>
        <taxon>Achromobacter</taxon>
    </lineage>
</organism>
<feature type="transmembrane region" description="Helical" evidence="1">
    <location>
        <begin position="53"/>
        <end position="73"/>
    </location>
</feature>
<keyword evidence="1" id="KW-0472">Membrane</keyword>
<accession>A0A120LGQ8</accession>
<dbReference type="RefSeq" id="WP_061070985.1">
    <property type="nucleotide sequence ID" value="NZ_CP014060.2"/>
</dbReference>
<keyword evidence="1" id="KW-1133">Transmembrane helix</keyword>
<protein>
    <submittedName>
        <fullName evidence="2">Uncharacterized protein</fullName>
    </submittedName>
</protein>
<dbReference type="Proteomes" id="UP000060602">
    <property type="component" value="Chromosome"/>
</dbReference>
<feature type="transmembrane region" description="Helical" evidence="1">
    <location>
        <begin position="6"/>
        <end position="32"/>
    </location>
</feature>
<evidence type="ECO:0000256" key="1">
    <source>
        <dbReference type="SAM" id="Phobius"/>
    </source>
</evidence>
<keyword evidence="1" id="KW-0812">Transmembrane</keyword>
<evidence type="ECO:0000313" key="3">
    <source>
        <dbReference type="Proteomes" id="UP000060602"/>
    </source>
</evidence>
<proteinExistence type="predicted"/>
<dbReference type="AlphaFoldDB" id="A0A120LGQ8"/>
<sequence length="129" mass="14446">MIPIEALLIMGAMALVVGVAVLVVAIQVLRFIYWGYWADDATHGERPHFTGPLLALVFSLLAASEILPLHPVMDRIHDLNPVPPWAIEYYVVAMLALMVLSWIHGGRIKNRLWNALLGRLRRSKARSEA</sequence>
<reference evidence="3" key="1">
    <citation type="submission" date="2015-12" db="EMBL/GenBank/DDBJ databases">
        <title>FDA dAtabase for Regulatory Grade micrObial Sequences (FDA-ARGOS): Supporting development and validation of Infectious Disease Dx tests.</title>
        <authorList>
            <person name="Case J."/>
            <person name="Tallon L."/>
            <person name="Sadzewicz L."/>
            <person name="Sengamalay N."/>
            <person name="Ott S."/>
            <person name="Godinez A."/>
            <person name="Nagaraj S."/>
            <person name="Nadendla S."/>
            <person name="Sichtig H."/>
        </authorList>
    </citation>
    <scope>NUCLEOTIDE SEQUENCE [LARGE SCALE GENOMIC DNA]</scope>
    <source>
        <strain evidence="3">FDAARGOS_147</strain>
    </source>
</reference>
<gene>
    <name evidence="2" type="ORF">AL504_01855</name>
</gene>
<name>A0A120LGQ8_ALCXX</name>
<evidence type="ECO:0000313" key="2">
    <source>
        <dbReference type="EMBL" id="AMG34911.1"/>
    </source>
</evidence>